<dbReference type="InterPro" id="IPR013783">
    <property type="entry name" value="Ig-like_fold"/>
</dbReference>
<organism evidence="2 3">
    <name type="scientific">Sulfolobus tengchongensis</name>
    <dbReference type="NCBI Taxonomy" id="207809"/>
    <lineage>
        <taxon>Archaea</taxon>
        <taxon>Thermoproteota</taxon>
        <taxon>Thermoprotei</taxon>
        <taxon>Sulfolobales</taxon>
        <taxon>Sulfolobaceae</taxon>
        <taxon>Sulfolobus</taxon>
    </lineage>
</organism>
<evidence type="ECO:0000313" key="3">
    <source>
        <dbReference type="Proteomes" id="UP001432202"/>
    </source>
</evidence>
<evidence type="ECO:0000313" key="2">
    <source>
        <dbReference type="EMBL" id="WWQ59779.1"/>
    </source>
</evidence>
<accession>A0AAX4KY00</accession>
<dbReference type="PANTHER" id="PTHR35902:SF3">
    <property type="entry name" value="NPCBM-ASSOCIATED, NEW3 DOMAIN OF ALPHA-GALACTOSIDASE"/>
    <property type="match status" value="1"/>
</dbReference>
<sequence length="968" mass="104462">MRKSLIIVLLVILSSFTYLTLQLSSQTTPFQGYATSSELLAAGETEVPITFHLINTYSTLYDVTIYPASTYPFYVYNYNNGTQLTHIPVWNQGQMVNVTYLFDIANTAKTGTYSEVIIVQGISGAGEEFSYDVLVPVVIAGYVNFSATSVWGTTTNPMVVGPGENNIPLTIILQNLGNTLVTNITLELNSQFPVEFLQKNATISAIPAGYYGEATVMASVYPNATEGLYYIKINLIYYHNATTTVLVPIDIGSSNQIALNDAWGTPSDATVAAPGETMLPLTIYVENLGENLLSNVSLTLQSHYPIQFLQNNATVGFVPAGGYNYVTVIANVYPNATPGVYYIPITLQAYGGFKETIMMPVDILGYVNFSATSVWGTTTNPMVVGPGENNIPLTIILQNTGIATVTNATLVLQSQYPVEFLQHNVSVGNIPAGYPVSLTVLASVYPNITNSGVYYITVKITYYKGEIQFIKVPIYIQALNQVSLEGVWGSPSNPVLVAPGQNNVPLTIVVENLGENLLSNVSLTLQSHYPIQFLQNNATVGFVPAGGYNYVTVIANVYPNATPGVYYIPITLQAYGGFKETIMMPVDILGYVTIQAQSVWGAISSPITVSPGETQVPLTILLKNTGDVNILNATLDFQNVEYPLVFHQTVAQIGIIPAGQENYATVTVSVYPNATPGVYYIPATLYYFNHETTITIPVIISSPNISVNVVTIPPQIFPSYFDVRLLVILTNFGSGIAENANVSIQSPFEIISSNPIHLGALPIGVPVNGTFLINIPNDTVPKTYIINITVTYDGGKVTYRYPLQIYPKANLIVVGVSYPTLSAGDSSVPITVTLKNTGNATAKNVIIRLGTSNVIYPHVSSSNPLQALTASEVFAGDIQPGQAINVTFIVDVSSGASSGTYPLAIALVWNQTGALFPFEQSDTFYVTISPPLYVQIFKSPVDIAVIVAVIVVIIVAIVIMLRVRNKRK</sequence>
<dbReference type="Proteomes" id="UP001432202">
    <property type="component" value="Chromosome"/>
</dbReference>
<keyword evidence="1" id="KW-1133">Transmembrane helix</keyword>
<keyword evidence="3" id="KW-1185">Reference proteome</keyword>
<evidence type="ECO:0008006" key="4">
    <source>
        <dbReference type="Google" id="ProtNLM"/>
    </source>
</evidence>
<feature type="transmembrane region" description="Helical" evidence="1">
    <location>
        <begin position="943"/>
        <end position="963"/>
    </location>
</feature>
<gene>
    <name evidence="2" type="ORF">V6M85_09870</name>
</gene>
<reference evidence="2 3" key="1">
    <citation type="submission" date="2024-02" db="EMBL/GenBank/DDBJ databases">
        <title>STSV induces naive adaptation in Sulfolobus.</title>
        <authorList>
            <person name="Xiang X."/>
            <person name="Song M."/>
        </authorList>
    </citation>
    <scope>NUCLEOTIDE SEQUENCE [LARGE SCALE GENOMIC DNA]</scope>
    <source>
        <strain evidence="2 3">RT2</strain>
    </source>
</reference>
<dbReference type="PANTHER" id="PTHR35902">
    <property type="entry name" value="S-LAYER DOMAIN-LIKE PROTEIN-RELATED"/>
    <property type="match status" value="1"/>
</dbReference>
<name>A0AAX4KY00_9CREN</name>
<proteinExistence type="predicted"/>
<dbReference type="Gene3D" id="2.60.40.10">
    <property type="entry name" value="Immunoglobulins"/>
    <property type="match status" value="2"/>
</dbReference>
<dbReference type="AlphaFoldDB" id="A0AAX4KY00"/>
<keyword evidence="1" id="KW-0812">Transmembrane</keyword>
<keyword evidence="1" id="KW-0472">Membrane</keyword>
<dbReference type="EMBL" id="CP146016">
    <property type="protein sequence ID" value="WWQ59779.1"/>
    <property type="molecule type" value="Genomic_DNA"/>
</dbReference>
<dbReference type="GeneID" id="89337077"/>
<evidence type="ECO:0000256" key="1">
    <source>
        <dbReference type="SAM" id="Phobius"/>
    </source>
</evidence>
<dbReference type="RefSeq" id="WP_338599403.1">
    <property type="nucleotide sequence ID" value="NZ_CP146016.1"/>
</dbReference>
<protein>
    <recommendedName>
        <fullName evidence="4">S-layer protein</fullName>
    </recommendedName>
</protein>